<gene>
    <name evidence="3" type="ORF">M6B38_361985</name>
</gene>
<protein>
    <submittedName>
        <fullName evidence="3">Uncharacterized protein</fullName>
    </submittedName>
</protein>
<evidence type="ECO:0000256" key="2">
    <source>
        <dbReference type="SAM" id="Phobius"/>
    </source>
</evidence>
<evidence type="ECO:0000313" key="3">
    <source>
        <dbReference type="EMBL" id="KAJ6828482.1"/>
    </source>
</evidence>
<dbReference type="Proteomes" id="UP001140949">
    <property type="component" value="Unassembled WGS sequence"/>
</dbReference>
<accession>A0AAX6GIY3</accession>
<dbReference type="EMBL" id="JANAVB010019200">
    <property type="protein sequence ID" value="KAJ6828482.1"/>
    <property type="molecule type" value="Genomic_DNA"/>
</dbReference>
<dbReference type="PANTHER" id="PTHR33868:SF2">
    <property type="entry name" value="EXPRESSED PROTEIN"/>
    <property type="match status" value="1"/>
</dbReference>
<reference evidence="3" key="2">
    <citation type="submission" date="2023-04" db="EMBL/GenBank/DDBJ databases">
        <authorList>
            <person name="Bruccoleri R.E."/>
            <person name="Oakeley E.J."/>
            <person name="Faust A.-M."/>
            <person name="Dessus-Babus S."/>
            <person name="Altorfer M."/>
            <person name="Burckhardt D."/>
            <person name="Oertli M."/>
            <person name="Naumann U."/>
            <person name="Petersen F."/>
            <person name="Wong J."/>
        </authorList>
    </citation>
    <scope>NUCLEOTIDE SEQUENCE</scope>
    <source>
        <strain evidence="3">GSM-AAB239-AS_SAM_17_03QT</strain>
        <tissue evidence="3">Leaf</tissue>
    </source>
</reference>
<feature type="compositionally biased region" description="Polar residues" evidence="1">
    <location>
        <begin position="108"/>
        <end position="117"/>
    </location>
</feature>
<keyword evidence="2" id="KW-0812">Transmembrane</keyword>
<feature type="region of interest" description="Disordered" evidence="1">
    <location>
        <begin position="105"/>
        <end position="131"/>
    </location>
</feature>
<name>A0AAX6GIY3_IRIPA</name>
<feature type="transmembrane region" description="Helical" evidence="2">
    <location>
        <begin position="438"/>
        <end position="463"/>
    </location>
</feature>
<evidence type="ECO:0000256" key="1">
    <source>
        <dbReference type="SAM" id="MobiDB-lite"/>
    </source>
</evidence>
<comment type="caution">
    <text evidence="3">The sequence shown here is derived from an EMBL/GenBank/DDBJ whole genome shotgun (WGS) entry which is preliminary data.</text>
</comment>
<evidence type="ECO:0000313" key="4">
    <source>
        <dbReference type="Proteomes" id="UP001140949"/>
    </source>
</evidence>
<sequence>MAAAEARAAWQRTANRYLVQEDAKRAPKLACCPSSSSTQQHDPHGGNAANGQDHSAANIMPLHWNPMNSTLPPDTKWWLQLQPNFGSQKDFTYEQLNELENELEEVSTESSFQTSKLNRGAVDHNKSDSSVQSPWMVSTAFRKSDFETGIEGMKTASNTSQQPLKRKVDKGNYFLHDEELIHRKSSDRLINKKTEKASPDSEMPWLGVNKCEPWWHIADTDELALLVAQKSLEYIENCDLPRPTQTMHVSRDPLGCLERLDGNSHFFSPAGRKIHTSMCNTIGCPQHSFSSGSMDEKYWSSSEVGRDTKKLNSGTGSFQTTGTRDMDDGMTLQSDPSRAQLLEALCRSQTRARKAEMAAQKACEEKEDLVKILFRQASHLFAYKQWLHMLQLESLCLQLRIKDYQIATLFPSIPWMPMKRDEIKRKGKKQKKCSVCKYAVLFALGLGLAGAGLLLGWTLGWLLPHF</sequence>
<organism evidence="3 4">
    <name type="scientific">Iris pallida</name>
    <name type="common">Sweet iris</name>
    <dbReference type="NCBI Taxonomy" id="29817"/>
    <lineage>
        <taxon>Eukaryota</taxon>
        <taxon>Viridiplantae</taxon>
        <taxon>Streptophyta</taxon>
        <taxon>Embryophyta</taxon>
        <taxon>Tracheophyta</taxon>
        <taxon>Spermatophyta</taxon>
        <taxon>Magnoliopsida</taxon>
        <taxon>Liliopsida</taxon>
        <taxon>Asparagales</taxon>
        <taxon>Iridaceae</taxon>
        <taxon>Iridoideae</taxon>
        <taxon>Irideae</taxon>
        <taxon>Iris</taxon>
    </lineage>
</organism>
<dbReference type="AlphaFoldDB" id="A0AAX6GIY3"/>
<keyword evidence="2" id="KW-0472">Membrane</keyword>
<feature type="region of interest" description="Disordered" evidence="1">
    <location>
        <begin position="305"/>
        <end position="330"/>
    </location>
</feature>
<reference evidence="3" key="1">
    <citation type="journal article" date="2023" name="GigaByte">
        <title>Genome assembly of the bearded iris, Iris pallida Lam.</title>
        <authorList>
            <person name="Bruccoleri R.E."/>
            <person name="Oakeley E.J."/>
            <person name="Faust A.M.E."/>
            <person name="Altorfer M."/>
            <person name="Dessus-Babus S."/>
            <person name="Burckhardt D."/>
            <person name="Oertli M."/>
            <person name="Naumann U."/>
            <person name="Petersen F."/>
            <person name="Wong J."/>
        </authorList>
    </citation>
    <scope>NUCLEOTIDE SEQUENCE</scope>
    <source>
        <strain evidence="3">GSM-AAB239-AS_SAM_17_03QT</strain>
    </source>
</reference>
<feature type="region of interest" description="Disordered" evidence="1">
    <location>
        <begin position="29"/>
        <end position="54"/>
    </location>
</feature>
<keyword evidence="2" id="KW-1133">Transmembrane helix</keyword>
<dbReference type="PANTHER" id="PTHR33868">
    <property type="entry name" value="EXPRESSED PROTEIN"/>
    <property type="match status" value="1"/>
</dbReference>
<proteinExistence type="predicted"/>
<keyword evidence="4" id="KW-1185">Reference proteome</keyword>